<proteinExistence type="predicted"/>
<reference key="1">
    <citation type="submission" date="2010-11" db="EMBL/GenBank/DDBJ databases">
        <title>The complete sequence of chromosome of Isophaera pallida ATCC 43644.</title>
        <authorList>
            <consortium name="US DOE Joint Genome Institute (JGI-PGF)"/>
            <person name="Lucas S."/>
            <person name="Copeland A."/>
            <person name="Lapidus A."/>
            <person name="Bruce D."/>
            <person name="Goodwin L."/>
            <person name="Pitluck S."/>
            <person name="Kyrpides N."/>
            <person name="Mavromatis K."/>
            <person name="Pagani I."/>
            <person name="Ivanova N."/>
            <person name="Saunders E."/>
            <person name="Brettin T."/>
            <person name="Detter J.C."/>
            <person name="Han C."/>
            <person name="Tapia R."/>
            <person name="Land M."/>
            <person name="Hauser L."/>
            <person name="Markowitz V."/>
            <person name="Cheng J.-F."/>
            <person name="Hugenholtz P."/>
            <person name="Woyke T."/>
            <person name="Wu D."/>
            <person name="Eisen J.A."/>
        </authorList>
    </citation>
    <scope>NUCLEOTIDE SEQUENCE</scope>
    <source>
        <strain>ATCC 43644</strain>
    </source>
</reference>
<evidence type="ECO:0000313" key="3">
    <source>
        <dbReference type="EMBL" id="ADV63621.1"/>
    </source>
</evidence>
<accession>E8R3B1</accession>
<organism evidence="3 4">
    <name type="scientific">Isosphaera pallida (strain ATCC 43644 / DSM 9630 / IS1B)</name>
    <dbReference type="NCBI Taxonomy" id="575540"/>
    <lineage>
        <taxon>Bacteria</taxon>
        <taxon>Pseudomonadati</taxon>
        <taxon>Planctomycetota</taxon>
        <taxon>Planctomycetia</taxon>
        <taxon>Isosphaerales</taxon>
        <taxon>Isosphaeraceae</taxon>
        <taxon>Isosphaera</taxon>
    </lineage>
</organism>
<dbReference type="RefSeq" id="WP_013565909.1">
    <property type="nucleotide sequence ID" value="NC_014962.1"/>
</dbReference>
<evidence type="ECO:0000256" key="2">
    <source>
        <dbReference type="SAM" id="Phobius"/>
    </source>
</evidence>
<reference evidence="3 4" key="2">
    <citation type="journal article" date="2011" name="Stand. Genomic Sci.">
        <title>Complete genome sequence of Isosphaera pallida type strain (IS1B).</title>
        <authorList>
            <consortium name="US DOE Joint Genome Institute (JGI-PGF)"/>
            <person name="Goker M."/>
            <person name="Cleland D."/>
            <person name="Saunders E."/>
            <person name="Lapidus A."/>
            <person name="Nolan M."/>
            <person name="Lucas S."/>
            <person name="Hammon N."/>
            <person name="Deshpande S."/>
            <person name="Cheng J.F."/>
            <person name="Tapia R."/>
            <person name="Han C."/>
            <person name="Goodwin L."/>
            <person name="Pitluck S."/>
            <person name="Liolios K."/>
            <person name="Pagani I."/>
            <person name="Ivanova N."/>
            <person name="Mavromatis K."/>
            <person name="Pati A."/>
            <person name="Chen A."/>
            <person name="Palaniappan K."/>
            <person name="Land M."/>
            <person name="Hauser L."/>
            <person name="Chang Y.J."/>
            <person name="Jeffries C.D."/>
            <person name="Detter J.C."/>
            <person name="Beck B."/>
            <person name="Woyke T."/>
            <person name="Bristow J."/>
            <person name="Eisen J.A."/>
            <person name="Markowitz V."/>
            <person name="Hugenholtz P."/>
            <person name="Kyrpides N.C."/>
            <person name="Klenk H.P."/>
        </authorList>
    </citation>
    <scope>NUCLEOTIDE SEQUENCE [LARGE SCALE GENOMIC DNA]</scope>
    <source>
        <strain evidence="4">ATCC 43644 / DSM 9630 / IS1B</strain>
    </source>
</reference>
<dbReference type="EMBL" id="CP002353">
    <property type="protein sequence ID" value="ADV63621.1"/>
    <property type="molecule type" value="Genomic_DNA"/>
</dbReference>
<feature type="region of interest" description="Disordered" evidence="1">
    <location>
        <begin position="460"/>
        <end position="480"/>
    </location>
</feature>
<dbReference type="AlphaFoldDB" id="E8R3B1"/>
<dbReference type="STRING" id="575540.Isop_3056"/>
<protein>
    <recommendedName>
        <fullName evidence="5">AsmA-like C-terminal domain-containing protein</fullName>
    </recommendedName>
</protein>
<evidence type="ECO:0008006" key="5">
    <source>
        <dbReference type="Google" id="ProtNLM"/>
    </source>
</evidence>
<dbReference type="eggNOG" id="COG2982">
    <property type="taxonomic scope" value="Bacteria"/>
</dbReference>
<keyword evidence="2" id="KW-1133">Transmembrane helix</keyword>
<dbReference type="HOGENOM" id="CLU_568344_0_0_0"/>
<keyword evidence="4" id="KW-1185">Reference proteome</keyword>
<keyword evidence="2" id="KW-0812">Transmembrane</keyword>
<dbReference type="InParanoid" id="E8R3B1"/>
<dbReference type="KEGG" id="ipa:Isop_3056"/>
<keyword evidence="2" id="KW-0472">Membrane</keyword>
<gene>
    <name evidence="3" type="ordered locus">Isop_3056</name>
</gene>
<evidence type="ECO:0000256" key="1">
    <source>
        <dbReference type="SAM" id="MobiDB-lite"/>
    </source>
</evidence>
<sequence>MCGRDRVVKWAGRAGVAGLLIFGVGYGALVWIATVARDRIARQLEDQTGHRVELGRVIPWGLGTFWVQGAAVTAPRTDTPWFVADSIRFERPTLGFGSQVKLTLNHPTMRFHRRPDGCYDPTDALAQSHQRRAPSASPRAAVDGSSVVSFEVGRTPPNPLDDVYLEIRHGVVEWRDPDVQLDVRVEEVEGVAFWLGSSSTVVVQEAQGRLADGQARFAVQVHAPKRDQGWTLEGQLQLRRVNPTPSLIKLLGRVAPVVTVSGEVPAISGPAPQAHSVPKSLDPIESARLFGRLQGELYLETRGRDRRELLDSLRGQGRFRLDPIEWEAVGPLAQLADELGISSKKGRIASLLGCFEVERRAVRSDRLELTLGPLPLEMTGVTQFDGAIDFVVALPGSTRLGRLNPAASEWLKSIRLEPDALPAARIVGRYDQPRIECDPDALKTLGRRLETELIRKLEQRQRDRLARPESDASWDDTRIR</sequence>
<evidence type="ECO:0000313" key="4">
    <source>
        <dbReference type="Proteomes" id="UP000008631"/>
    </source>
</evidence>
<feature type="transmembrane region" description="Helical" evidence="2">
    <location>
        <begin position="12"/>
        <end position="33"/>
    </location>
</feature>
<dbReference type="Proteomes" id="UP000008631">
    <property type="component" value="Chromosome"/>
</dbReference>
<name>E8R3B1_ISOPI</name>